<dbReference type="PANTHER" id="PTHR43019">
    <property type="entry name" value="SERINE ENDOPROTEASE DEGS"/>
    <property type="match status" value="1"/>
</dbReference>
<evidence type="ECO:0008006" key="3">
    <source>
        <dbReference type="Google" id="ProtNLM"/>
    </source>
</evidence>
<reference evidence="1" key="1">
    <citation type="submission" date="2020-05" db="EMBL/GenBank/DDBJ databases">
        <title>Phylogenomic resolution of chytrid fungi.</title>
        <authorList>
            <person name="Stajich J.E."/>
            <person name="Amses K."/>
            <person name="Simmons R."/>
            <person name="Seto K."/>
            <person name="Myers J."/>
            <person name="Bonds A."/>
            <person name="Quandt C.A."/>
            <person name="Barry K."/>
            <person name="Liu P."/>
            <person name="Grigoriev I."/>
            <person name="Longcore J.E."/>
            <person name="James T.Y."/>
        </authorList>
    </citation>
    <scope>NUCLEOTIDE SEQUENCE</scope>
    <source>
        <strain evidence="1">PLAUS21</strain>
    </source>
</reference>
<sequence>MKQEREIGNRFPANLQFLLCTTTAKARSELQKLDHSDLLKLAVEFNLGRGWDTVDPQFKKSLVQQILKDSFNILLRFRHETFTINEFIGCFRKELESFHGKKRVLGIDDRLLESCCHFIQPCGGSGVLVSSDIVLTCAHVVFHEDDNEHSKQVARIGRYKLLYFPDGGIAKAVCVASDETADVAFLRILDLYPESKELRPATLAKDDVKSKDPVMCIGNPFEFDLETGKSALEPIYFSPAIFHTSVGKIKRYEGDRLSVNEEGMGSIVHNAWTYWGHSGAPLYNLAGEVCGIHNSWDDSNGERRGIPVSSIRKVAQDAGLVL</sequence>
<dbReference type="Gene3D" id="2.40.10.120">
    <property type="match status" value="1"/>
</dbReference>
<protein>
    <recommendedName>
        <fullName evidence="3">Serine protease</fullName>
    </recommendedName>
</protein>
<accession>A0AAD5UF39</accession>
<gene>
    <name evidence="1" type="ORF">HK103_007637</name>
</gene>
<keyword evidence="2" id="KW-1185">Reference proteome</keyword>
<dbReference type="SUPFAM" id="SSF50494">
    <property type="entry name" value="Trypsin-like serine proteases"/>
    <property type="match status" value="1"/>
</dbReference>
<dbReference type="AlphaFoldDB" id="A0AAD5UF39"/>
<evidence type="ECO:0000313" key="1">
    <source>
        <dbReference type="EMBL" id="KAJ3253903.1"/>
    </source>
</evidence>
<evidence type="ECO:0000313" key="2">
    <source>
        <dbReference type="Proteomes" id="UP001210925"/>
    </source>
</evidence>
<dbReference type="PANTHER" id="PTHR43019:SF23">
    <property type="entry name" value="PROTEASE DO-LIKE 5, CHLOROPLASTIC"/>
    <property type="match status" value="1"/>
</dbReference>
<organism evidence="1 2">
    <name type="scientific">Boothiomyces macroporosus</name>
    <dbReference type="NCBI Taxonomy" id="261099"/>
    <lineage>
        <taxon>Eukaryota</taxon>
        <taxon>Fungi</taxon>
        <taxon>Fungi incertae sedis</taxon>
        <taxon>Chytridiomycota</taxon>
        <taxon>Chytridiomycota incertae sedis</taxon>
        <taxon>Chytridiomycetes</taxon>
        <taxon>Rhizophydiales</taxon>
        <taxon>Terramycetaceae</taxon>
        <taxon>Boothiomyces</taxon>
    </lineage>
</organism>
<dbReference type="Pfam" id="PF13365">
    <property type="entry name" value="Trypsin_2"/>
    <property type="match status" value="1"/>
</dbReference>
<dbReference type="Proteomes" id="UP001210925">
    <property type="component" value="Unassembled WGS sequence"/>
</dbReference>
<proteinExistence type="predicted"/>
<name>A0AAD5UF39_9FUNG</name>
<comment type="caution">
    <text evidence="1">The sequence shown here is derived from an EMBL/GenBank/DDBJ whole genome shotgun (WGS) entry which is preliminary data.</text>
</comment>
<dbReference type="EMBL" id="JADGKB010000097">
    <property type="protein sequence ID" value="KAJ3253903.1"/>
    <property type="molecule type" value="Genomic_DNA"/>
</dbReference>
<dbReference type="InterPro" id="IPR009003">
    <property type="entry name" value="Peptidase_S1_PA"/>
</dbReference>